<protein>
    <submittedName>
        <fullName evidence="2">Spore coat protein</fullName>
    </submittedName>
</protein>
<evidence type="ECO:0000313" key="3">
    <source>
        <dbReference type="Proteomes" id="UP000824263"/>
    </source>
</evidence>
<dbReference type="Pfam" id="PF07875">
    <property type="entry name" value="Coat_F"/>
    <property type="match status" value="1"/>
</dbReference>
<sequence length="86" mass="9755">MLDDKTMVADALAGVNGELVRYGEMIPQTENKELKQCLKQMRNECEMSQEKLYQVAREKSYYVPAAKATQQEIDHVRSVLTGGSMK</sequence>
<evidence type="ECO:0000313" key="2">
    <source>
        <dbReference type="EMBL" id="HIW84724.1"/>
    </source>
</evidence>
<keyword evidence="2" id="KW-0167">Capsid protein</keyword>
<reference evidence="2" key="1">
    <citation type="journal article" date="2021" name="PeerJ">
        <title>Extensive microbial diversity within the chicken gut microbiome revealed by metagenomics and culture.</title>
        <authorList>
            <person name="Gilroy R."/>
            <person name="Ravi A."/>
            <person name="Getino M."/>
            <person name="Pursley I."/>
            <person name="Horton D.L."/>
            <person name="Alikhan N.F."/>
            <person name="Baker D."/>
            <person name="Gharbi K."/>
            <person name="Hall N."/>
            <person name="Watson M."/>
            <person name="Adriaenssens E.M."/>
            <person name="Foster-Nyarko E."/>
            <person name="Jarju S."/>
            <person name="Secka A."/>
            <person name="Antonio M."/>
            <person name="Oren A."/>
            <person name="Chaudhuri R.R."/>
            <person name="La Ragione R."/>
            <person name="Hildebrand F."/>
            <person name="Pallen M.J."/>
        </authorList>
    </citation>
    <scope>NUCLEOTIDE SEQUENCE</scope>
    <source>
        <strain evidence="2">ChiSxjej1B13-11762</strain>
    </source>
</reference>
<keyword evidence="2" id="KW-0946">Virion</keyword>
<organism evidence="2 3">
    <name type="scientific">Candidatus Dorea gallistercoris</name>
    <dbReference type="NCBI Taxonomy" id="2838542"/>
    <lineage>
        <taxon>Bacteria</taxon>
        <taxon>Bacillati</taxon>
        <taxon>Bacillota</taxon>
        <taxon>Clostridia</taxon>
        <taxon>Lachnospirales</taxon>
        <taxon>Lachnospiraceae</taxon>
        <taxon>Dorea</taxon>
    </lineage>
</organism>
<keyword evidence="1" id="KW-0175">Coiled coil</keyword>
<accession>A0A9D1RBC0</accession>
<name>A0A9D1RBC0_9FIRM</name>
<proteinExistence type="predicted"/>
<feature type="coiled-coil region" evidence="1">
    <location>
        <begin position="31"/>
        <end position="58"/>
    </location>
</feature>
<dbReference type="AlphaFoldDB" id="A0A9D1RBC0"/>
<evidence type="ECO:0000256" key="1">
    <source>
        <dbReference type="SAM" id="Coils"/>
    </source>
</evidence>
<dbReference type="Proteomes" id="UP000824263">
    <property type="component" value="Unassembled WGS sequence"/>
</dbReference>
<gene>
    <name evidence="2" type="ORF">H9873_10455</name>
</gene>
<dbReference type="InterPro" id="IPR012851">
    <property type="entry name" value="Spore_coat_CotF-like"/>
</dbReference>
<dbReference type="EMBL" id="DXGF01000185">
    <property type="protein sequence ID" value="HIW84724.1"/>
    <property type="molecule type" value="Genomic_DNA"/>
</dbReference>
<reference evidence="2" key="2">
    <citation type="submission" date="2021-04" db="EMBL/GenBank/DDBJ databases">
        <authorList>
            <person name="Gilroy R."/>
        </authorList>
    </citation>
    <scope>NUCLEOTIDE SEQUENCE</scope>
    <source>
        <strain evidence="2">ChiSxjej1B13-11762</strain>
    </source>
</reference>
<comment type="caution">
    <text evidence="2">The sequence shown here is derived from an EMBL/GenBank/DDBJ whole genome shotgun (WGS) entry which is preliminary data.</text>
</comment>